<gene>
    <name evidence="1" type="ORF">NDU88_005771</name>
</gene>
<dbReference type="Proteomes" id="UP001066276">
    <property type="component" value="Chromosome 11"/>
</dbReference>
<organism evidence="1 2">
    <name type="scientific">Pleurodeles waltl</name>
    <name type="common">Iberian ribbed newt</name>
    <dbReference type="NCBI Taxonomy" id="8319"/>
    <lineage>
        <taxon>Eukaryota</taxon>
        <taxon>Metazoa</taxon>
        <taxon>Chordata</taxon>
        <taxon>Craniata</taxon>
        <taxon>Vertebrata</taxon>
        <taxon>Euteleostomi</taxon>
        <taxon>Amphibia</taxon>
        <taxon>Batrachia</taxon>
        <taxon>Caudata</taxon>
        <taxon>Salamandroidea</taxon>
        <taxon>Salamandridae</taxon>
        <taxon>Pleurodelinae</taxon>
        <taxon>Pleurodeles</taxon>
    </lineage>
</organism>
<name>A0AAV7LM44_PLEWA</name>
<evidence type="ECO:0000313" key="2">
    <source>
        <dbReference type="Proteomes" id="UP001066276"/>
    </source>
</evidence>
<reference evidence="1" key="1">
    <citation type="journal article" date="2022" name="bioRxiv">
        <title>Sequencing and chromosome-scale assembly of the giantPleurodeles waltlgenome.</title>
        <authorList>
            <person name="Brown T."/>
            <person name="Elewa A."/>
            <person name="Iarovenko S."/>
            <person name="Subramanian E."/>
            <person name="Araus A.J."/>
            <person name="Petzold A."/>
            <person name="Susuki M."/>
            <person name="Suzuki K.-i.T."/>
            <person name="Hayashi T."/>
            <person name="Toyoda A."/>
            <person name="Oliveira C."/>
            <person name="Osipova E."/>
            <person name="Leigh N.D."/>
            <person name="Simon A."/>
            <person name="Yun M.H."/>
        </authorList>
    </citation>
    <scope>NUCLEOTIDE SEQUENCE</scope>
    <source>
        <strain evidence="1">20211129_DDA</strain>
        <tissue evidence="1">Liver</tissue>
    </source>
</reference>
<evidence type="ECO:0000313" key="1">
    <source>
        <dbReference type="EMBL" id="KAJ1092661.1"/>
    </source>
</evidence>
<protein>
    <submittedName>
        <fullName evidence="1">Uncharacterized protein</fullName>
    </submittedName>
</protein>
<dbReference type="EMBL" id="JANPWB010000015">
    <property type="protein sequence ID" value="KAJ1092661.1"/>
    <property type="molecule type" value="Genomic_DNA"/>
</dbReference>
<accession>A0AAV7LM44</accession>
<sequence length="219" mass="24336">MVIKGVRRVPTHGSVAEGGQFYCGQQWSCAHSLAFRLFRGARVALFLVGAGAPVTVQRHNLIDAGRSLRSAHLIRLRLPHTHMGLRMEKVQTVVYAGTSCAKMFQIGVSPGVLGAPRYELYYAATQIQWVVRWLRDSLTLEVQMVHTILGHTNVLRWLLAHEGPLHSRNTLLNVARLVRHRYVLLGSRTPQYSPRIPLMAAPNVGKVAGKHGLTEMQGP</sequence>
<proteinExistence type="predicted"/>
<comment type="caution">
    <text evidence="1">The sequence shown here is derived from an EMBL/GenBank/DDBJ whole genome shotgun (WGS) entry which is preliminary data.</text>
</comment>
<keyword evidence="2" id="KW-1185">Reference proteome</keyword>
<dbReference type="AlphaFoldDB" id="A0AAV7LM44"/>